<evidence type="ECO:0000256" key="1">
    <source>
        <dbReference type="ARBA" id="ARBA00001974"/>
    </source>
</evidence>
<dbReference type="GO" id="GO:0016491">
    <property type="term" value="F:oxidoreductase activity"/>
    <property type="evidence" value="ECO:0007669"/>
    <property type="project" value="UniProtKB-KW"/>
</dbReference>
<dbReference type="Proteomes" id="UP000076510">
    <property type="component" value="Unassembled WGS sequence"/>
</dbReference>
<name>A0A165K0U6_9BACI</name>
<feature type="domain" description="FAD/NAD(P)-binding" evidence="8">
    <location>
        <begin position="3"/>
        <end position="295"/>
    </location>
</feature>
<keyword evidence="6" id="KW-0676">Redox-active center</keyword>
<dbReference type="InterPro" id="IPR036188">
    <property type="entry name" value="FAD/NAD-bd_sf"/>
</dbReference>
<evidence type="ECO:0000256" key="5">
    <source>
        <dbReference type="ARBA" id="ARBA00023002"/>
    </source>
</evidence>
<comment type="caution">
    <text evidence="9">The sequence shown here is derived from an EMBL/GenBank/DDBJ whole genome shotgun (WGS) entry which is preliminary data.</text>
</comment>
<dbReference type="EMBL" id="LQQY01000021">
    <property type="protein sequence ID" value="KZE47625.1"/>
    <property type="molecule type" value="Genomic_DNA"/>
</dbReference>
<proteinExistence type="inferred from homology"/>
<dbReference type="Pfam" id="PF02852">
    <property type="entry name" value="Pyr_redox_dim"/>
    <property type="match status" value="1"/>
</dbReference>
<keyword evidence="4" id="KW-0274">FAD</keyword>
<dbReference type="SUPFAM" id="SSF55424">
    <property type="entry name" value="FAD/NAD-linked reductases, dimerisation (C-terminal) domain"/>
    <property type="match status" value="1"/>
</dbReference>
<dbReference type="InterPro" id="IPR050260">
    <property type="entry name" value="FAD-bd_OxRdtase"/>
</dbReference>
<dbReference type="PANTHER" id="PTHR43429">
    <property type="entry name" value="PYRIDINE NUCLEOTIDE-DISULFIDE OXIDOREDUCTASE DOMAIN-CONTAINING"/>
    <property type="match status" value="1"/>
</dbReference>
<evidence type="ECO:0000256" key="2">
    <source>
        <dbReference type="ARBA" id="ARBA00009130"/>
    </source>
</evidence>
<feature type="domain" description="Pyridine nucleotide-disulphide oxidoreductase dimerisation" evidence="7">
    <location>
        <begin position="329"/>
        <end position="430"/>
    </location>
</feature>
<keyword evidence="5" id="KW-0560">Oxidoreductase</keyword>
<keyword evidence="3" id="KW-0285">Flavoprotein</keyword>
<sequence length="454" mass="49342">MTKKVIIIGAVGGGATTASQLRKLDETMEIIVLERTDHLSYGACGMPYYLGDVIKDRESLFAATPESLQTKKGLDVRMKHEALKIDRDHKTLHIRNHSTNEDYEEAYDALVLATGASSILPDIPGLEQIPAFHLRTVADMDRMKQYLTTEKPTSCAIIGGGYIGVEMAENLSGLGMNVAVVERSPQLIHIIDPEAAEIVQKHLEENRVDVFLDDGLQEVAGPDQLKLDSGKIIQADCLLLAVGIKPNNSLAEQAGLSLGESGGVKANEFMQTDDPSIYCVGDAVESIDFIDHAPKQVPLAWPAHRQAYVIARHITGDSVPFHGMLGTAIAKVFDLHVASTGLGEKELKKKGYRFKTIVHKGKSHAAYYPGAKDLYIRVHFDPGSGKIYGGSVIGEEKTDKQIDILATAIYGGITITGLQEIETCYAPPFSSPKGLLNMVGYKAEAEMDRPESCK</sequence>
<comment type="cofactor">
    <cofactor evidence="1">
        <name>FAD</name>
        <dbReference type="ChEBI" id="CHEBI:57692"/>
    </cofactor>
</comment>
<dbReference type="Pfam" id="PF07992">
    <property type="entry name" value="Pyr_redox_2"/>
    <property type="match status" value="1"/>
</dbReference>
<dbReference type="PANTHER" id="PTHR43429:SF1">
    <property type="entry name" value="NAD(P)H SULFUR OXIDOREDUCTASE (COA-DEPENDENT)"/>
    <property type="match status" value="1"/>
</dbReference>
<dbReference type="OrthoDB" id="9802028at2"/>
<gene>
    <name evidence="9" type="ORF">AV649_20595</name>
</gene>
<accession>A0A165K0U6</accession>
<dbReference type="RefSeq" id="WP_048004347.1">
    <property type="nucleotide sequence ID" value="NZ_JBLGCT010000001.1"/>
</dbReference>
<dbReference type="PATRIC" id="fig|189381.9.peg.1936"/>
<dbReference type="AlphaFoldDB" id="A0A165K0U6"/>
<dbReference type="InterPro" id="IPR016156">
    <property type="entry name" value="FAD/NAD-linked_Rdtase_dimer_sf"/>
</dbReference>
<evidence type="ECO:0000256" key="6">
    <source>
        <dbReference type="ARBA" id="ARBA00023284"/>
    </source>
</evidence>
<evidence type="ECO:0000313" key="10">
    <source>
        <dbReference type="Proteomes" id="UP000076510"/>
    </source>
</evidence>
<dbReference type="PRINTS" id="PR00368">
    <property type="entry name" value="FADPNR"/>
</dbReference>
<dbReference type="InterPro" id="IPR004099">
    <property type="entry name" value="Pyr_nucl-diS_OxRdtase_dimer"/>
</dbReference>
<dbReference type="InterPro" id="IPR023753">
    <property type="entry name" value="FAD/NAD-binding_dom"/>
</dbReference>
<evidence type="ECO:0000256" key="3">
    <source>
        <dbReference type="ARBA" id="ARBA00022630"/>
    </source>
</evidence>
<evidence type="ECO:0000259" key="8">
    <source>
        <dbReference type="Pfam" id="PF07992"/>
    </source>
</evidence>
<evidence type="ECO:0000259" key="7">
    <source>
        <dbReference type="Pfam" id="PF02852"/>
    </source>
</evidence>
<reference evidence="10" key="1">
    <citation type="submission" date="2016-01" db="EMBL/GenBank/DDBJ databases">
        <title>Whole genome sequencing of Bhargavaea cecembensis T14.</title>
        <authorList>
            <person name="Hong K.W."/>
        </authorList>
    </citation>
    <scope>NUCLEOTIDE SEQUENCE [LARGE SCALE GENOMIC DNA]</scope>
    <source>
        <strain evidence="10">M19</strain>
    </source>
</reference>
<dbReference type="SUPFAM" id="SSF51905">
    <property type="entry name" value="FAD/NAD(P)-binding domain"/>
    <property type="match status" value="2"/>
</dbReference>
<organism evidence="9 10">
    <name type="scientific">Rossellomorea marisflavi</name>
    <dbReference type="NCBI Taxonomy" id="189381"/>
    <lineage>
        <taxon>Bacteria</taxon>
        <taxon>Bacillati</taxon>
        <taxon>Bacillota</taxon>
        <taxon>Bacilli</taxon>
        <taxon>Bacillales</taxon>
        <taxon>Bacillaceae</taxon>
        <taxon>Rossellomorea</taxon>
    </lineage>
</organism>
<comment type="similarity">
    <text evidence="2">Belongs to the class-III pyridine nucleotide-disulfide oxidoreductase family.</text>
</comment>
<dbReference type="PRINTS" id="PR00411">
    <property type="entry name" value="PNDRDTASEI"/>
</dbReference>
<protein>
    <submittedName>
        <fullName evidence="9">Peroxiredoxin</fullName>
    </submittedName>
</protein>
<dbReference type="NCBIfam" id="NF010037">
    <property type="entry name" value="PRK13512.1"/>
    <property type="match status" value="1"/>
</dbReference>
<evidence type="ECO:0000256" key="4">
    <source>
        <dbReference type="ARBA" id="ARBA00022827"/>
    </source>
</evidence>
<dbReference type="Gene3D" id="3.50.50.60">
    <property type="entry name" value="FAD/NAD(P)-binding domain"/>
    <property type="match status" value="2"/>
</dbReference>
<evidence type="ECO:0000313" key="9">
    <source>
        <dbReference type="EMBL" id="KZE47625.1"/>
    </source>
</evidence>